<dbReference type="InterPro" id="IPR016181">
    <property type="entry name" value="Acyl_CoA_acyltransferase"/>
</dbReference>
<dbReference type="AlphaFoldDB" id="A0A918K1R8"/>
<dbReference type="EMBL" id="BMXR01000001">
    <property type="protein sequence ID" value="GGX42155.1"/>
    <property type="molecule type" value="Genomic_DNA"/>
</dbReference>
<name>A0A918K1R8_9GAMM</name>
<dbReference type="PROSITE" id="PS51186">
    <property type="entry name" value="GNAT"/>
    <property type="match status" value="1"/>
</dbReference>
<dbReference type="GO" id="GO:0016747">
    <property type="term" value="F:acyltransferase activity, transferring groups other than amino-acyl groups"/>
    <property type="evidence" value="ECO:0007669"/>
    <property type="project" value="InterPro"/>
</dbReference>
<feature type="domain" description="N-acetyltransferase" evidence="1">
    <location>
        <begin position="124"/>
        <end position="271"/>
    </location>
</feature>
<gene>
    <name evidence="2" type="ORF">GCM10007392_06380</name>
</gene>
<accession>A0A918K1R8</accession>
<reference evidence="2" key="2">
    <citation type="submission" date="2020-09" db="EMBL/GenBank/DDBJ databases">
        <authorList>
            <person name="Sun Q."/>
            <person name="Kim S."/>
        </authorList>
    </citation>
    <scope>NUCLEOTIDE SEQUENCE</scope>
    <source>
        <strain evidence="2">KCTC 22169</strain>
    </source>
</reference>
<proteinExistence type="predicted"/>
<keyword evidence="3" id="KW-1185">Reference proteome</keyword>
<protein>
    <submittedName>
        <fullName evidence="2">N-acetyltransferase</fullName>
    </submittedName>
</protein>
<evidence type="ECO:0000313" key="2">
    <source>
        <dbReference type="EMBL" id="GGX42155.1"/>
    </source>
</evidence>
<dbReference type="Pfam" id="PF13673">
    <property type="entry name" value="Acetyltransf_10"/>
    <property type="match status" value="1"/>
</dbReference>
<dbReference type="SUPFAM" id="SSF55729">
    <property type="entry name" value="Acyl-CoA N-acyltransferases (Nat)"/>
    <property type="match status" value="1"/>
</dbReference>
<sequence>MNLKTSLGIQSEYVVSHLESELDDRDDYLIFKTPNSPDYFFGNLLALKQPLASKTREEWEACFDEAFKSIAGIRHRTFLWRYNENDLMEIVERFKQAGYQYQEEHILAMNSHDLITPDQLNTDFEIRPLTDESDWQQWVEIGVEARDEGHAESDFRHYRLGRMNIYRALDEQGCGRFYGVFDAGRLIGYAGVYHLNGLARFQDVMVLSGYRRRGIARTLIHHLAQWVAQYADRQVIIADAHYHATVLYQNLGFRIVEREAGLCWWPKAEAV</sequence>
<comment type="caution">
    <text evidence="2">The sequence shown here is derived from an EMBL/GenBank/DDBJ whole genome shotgun (WGS) entry which is preliminary data.</text>
</comment>
<dbReference type="InterPro" id="IPR000182">
    <property type="entry name" value="GNAT_dom"/>
</dbReference>
<dbReference type="RefSeq" id="WP_189607019.1">
    <property type="nucleotide sequence ID" value="NZ_BMXR01000001.1"/>
</dbReference>
<reference evidence="2" key="1">
    <citation type="journal article" date="2014" name="Int. J. Syst. Evol. Microbiol.">
        <title>Complete genome sequence of Corynebacterium casei LMG S-19264T (=DSM 44701T), isolated from a smear-ripened cheese.</title>
        <authorList>
            <consortium name="US DOE Joint Genome Institute (JGI-PGF)"/>
            <person name="Walter F."/>
            <person name="Albersmeier A."/>
            <person name="Kalinowski J."/>
            <person name="Ruckert C."/>
        </authorList>
    </citation>
    <scope>NUCLEOTIDE SEQUENCE</scope>
    <source>
        <strain evidence="2">KCTC 22169</strain>
    </source>
</reference>
<dbReference type="Proteomes" id="UP000626148">
    <property type="component" value="Unassembled WGS sequence"/>
</dbReference>
<organism evidence="2 3">
    <name type="scientific">Saccharospirillum salsuginis</name>
    <dbReference type="NCBI Taxonomy" id="418750"/>
    <lineage>
        <taxon>Bacteria</taxon>
        <taxon>Pseudomonadati</taxon>
        <taxon>Pseudomonadota</taxon>
        <taxon>Gammaproteobacteria</taxon>
        <taxon>Oceanospirillales</taxon>
        <taxon>Saccharospirillaceae</taxon>
        <taxon>Saccharospirillum</taxon>
    </lineage>
</organism>
<dbReference type="Gene3D" id="3.40.630.30">
    <property type="match status" value="1"/>
</dbReference>
<evidence type="ECO:0000313" key="3">
    <source>
        <dbReference type="Proteomes" id="UP000626148"/>
    </source>
</evidence>
<dbReference type="CDD" id="cd04301">
    <property type="entry name" value="NAT_SF"/>
    <property type="match status" value="1"/>
</dbReference>
<evidence type="ECO:0000259" key="1">
    <source>
        <dbReference type="PROSITE" id="PS51186"/>
    </source>
</evidence>